<feature type="non-terminal residue" evidence="3">
    <location>
        <position position="125"/>
    </location>
</feature>
<protein>
    <submittedName>
        <fullName evidence="3">(Mediterranean fruit fly) hypothetical protein</fullName>
    </submittedName>
</protein>
<evidence type="ECO:0000256" key="1">
    <source>
        <dbReference type="SAM" id="MobiDB-lite"/>
    </source>
</evidence>
<dbReference type="EMBL" id="CAJHJT010000045">
    <property type="protein sequence ID" value="CAD7008554.1"/>
    <property type="molecule type" value="Genomic_DNA"/>
</dbReference>
<dbReference type="Proteomes" id="UP000606786">
    <property type="component" value="Unassembled WGS sequence"/>
</dbReference>
<name>A0A811V7G1_CERCA</name>
<feature type="non-terminal residue" evidence="3">
    <location>
        <position position="1"/>
    </location>
</feature>
<comment type="caution">
    <text evidence="3">The sequence shown here is derived from an EMBL/GenBank/DDBJ whole genome shotgun (WGS) entry which is preliminary data.</text>
</comment>
<keyword evidence="2" id="KW-0472">Membrane</keyword>
<organism evidence="3 4">
    <name type="scientific">Ceratitis capitata</name>
    <name type="common">Mediterranean fruit fly</name>
    <name type="synonym">Tephritis capitata</name>
    <dbReference type="NCBI Taxonomy" id="7213"/>
    <lineage>
        <taxon>Eukaryota</taxon>
        <taxon>Metazoa</taxon>
        <taxon>Ecdysozoa</taxon>
        <taxon>Arthropoda</taxon>
        <taxon>Hexapoda</taxon>
        <taxon>Insecta</taxon>
        <taxon>Pterygota</taxon>
        <taxon>Neoptera</taxon>
        <taxon>Endopterygota</taxon>
        <taxon>Diptera</taxon>
        <taxon>Brachycera</taxon>
        <taxon>Muscomorpha</taxon>
        <taxon>Tephritoidea</taxon>
        <taxon>Tephritidae</taxon>
        <taxon>Ceratitis</taxon>
        <taxon>Ceratitis</taxon>
    </lineage>
</organism>
<feature type="region of interest" description="Disordered" evidence="1">
    <location>
        <begin position="73"/>
        <end position="94"/>
    </location>
</feature>
<gene>
    <name evidence="3" type="ORF">CCAP1982_LOCUS16786</name>
</gene>
<proteinExistence type="predicted"/>
<feature type="transmembrane region" description="Helical" evidence="2">
    <location>
        <begin position="20"/>
        <end position="37"/>
    </location>
</feature>
<keyword evidence="2" id="KW-0812">Transmembrane</keyword>
<evidence type="ECO:0000313" key="4">
    <source>
        <dbReference type="Proteomes" id="UP000606786"/>
    </source>
</evidence>
<feature type="compositionally biased region" description="Basic and acidic residues" evidence="1">
    <location>
        <begin position="83"/>
        <end position="94"/>
    </location>
</feature>
<evidence type="ECO:0000256" key="2">
    <source>
        <dbReference type="SAM" id="Phobius"/>
    </source>
</evidence>
<reference evidence="3" key="1">
    <citation type="submission" date="2020-11" db="EMBL/GenBank/DDBJ databases">
        <authorList>
            <person name="Whitehead M."/>
        </authorList>
    </citation>
    <scope>NUCLEOTIDE SEQUENCE</scope>
    <source>
        <strain evidence="3">EGII</strain>
    </source>
</reference>
<evidence type="ECO:0000313" key="3">
    <source>
        <dbReference type="EMBL" id="CAD7008554.1"/>
    </source>
</evidence>
<keyword evidence="4" id="KW-1185">Reference proteome</keyword>
<keyword evidence="2" id="KW-1133">Transmembrane helix</keyword>
<accession>A0A811V7G1</accession>
<sequence>YGKLFKSSAATTTTTKTTTIVNNIFISVNINVIIFFIRNFVIHRISSCACSIIHTTNAFTNTFTTTTATTNSTIPQSKSIPKRQTERKTKIESKSESATEFEAAAETIKIYHNTAIVISSVVVNI</sequence>
<dbReference type="AlphaFoldDB" id="A0A811V7G1"/>